<dbReference type="AlphaFoldDB" id="A0A316UX02"/>
<dbReference type="SMART" id="SM00176">
    <property type="entry name" value="RAN"/>
    <property type="match status" value="1"/>
</dbReference>
<dbReference type="EMBL" id="KZ819663">
    <property type="protein sequence ID" value="PWN29840.1"/>
    <property type="molecule type" value="Genomic_DNA"/>
</dbReference>
<name>A0A316UX02_9BASI</name>
<feature type="compositionally biased region" description="Gly residues" evidence="2">
    <location>
        <begin position="266"/>
        <end position="277"/>
    </location>
</feature>
<proteinExistence type="inferred from homology"/>
<evidence type="ECO:0000313" key="3">
    <source>
        <dbReference type="EMBL" id="PWN29840.1"/>
    </source>
</evidence>
<dbReference type="NCBIfam" id="TIGR00231">
    <property type="entry name" value="small_GTP"/>
    <property type="match status" value="1"/>
</dbReference>
<dbReference type="SMART" id="SM00175">
    <property type="entry name" value="RAB"/>
    <property type="match status" value="1"/>
</dbReference>
<dbReference type="GO" id="GO:0003924">
    <property type="term" value="F:GTPase activity"/>
    <property type="evidence" value="ECO:0007669"/>
    <property type="project" value="InterPro"/>
</dbReference>
<evidence type="ECO:0000313" key="4">
    <source>
        <dbReference type="Proteomes" id="UP000245884"/>
    </source>
</evidence>
<dbReference type="RefSeq" id="XP_025364452.1">
    <property type="nucleotide sequence ID" value="XM_025509059.1"/>
</dbReference>
<dbReference type="GO" id="GO:0005525">
    <property type="term" value="F:GTP binding"/>
    <property type="evidence" value="ECO:0007669"/>
    <property type="project" value="InterPro"/>
</dbReference>
<dbReference type="PROSITE" id="PS51419">
    <property type="entry name" value="RAB"/>
    <property type="match status" value="1"/>
</dbReference>
<comment type="similarity">
    <text evidence="1">Belongs to the small GTPase superfamily. Rab family.</text>
</comment>
<reference evidence="3 4" key="1">
    <citation type="journal article" date="2018" name="Mol. Biol. Evol.">
        <title>Broad Genomic Sampling Reveals a Smut Pathogenic Ancestry of the Fungal Clade Ustilaginomycotina.</title>
        <authorList>
            <person name="Kijpornyongpan T."/>
            <person name="Mondo S.J."/>
            <person name="Barry K."/>
            <person name="Sandor L."/>
            <person name="Lee J."/>
            <person name="Lipzen A."/>
            <person name="Pangilinan J."/>
            <person name="LaButti K."/>
            <person name="Hainaut M."/>
            <person name="Henrissat B."/>
            <person name="Grigoriev I.V."/>
            <person name="Spatafora J.W."/>
            <person name="Aime M.C."/>
        </authorList>
    </citation>
    <scope>NUCLEOTIDE SEQUENCE [LARGE SCALE GENOMIC DNA]</scope>
    <source>
        <strain evidence="3 4">MCA 5214</strain>
    </source>
</reference>
<dbReference type="SMART" id="SM00173">
    <property type="entry name" value="RAS"/>
    <property type="match status" value="1"/>
</dbReference>
<dbReference type="CDD" id="cd00154">
    <property type="entry name" value="Rab"/>
    <property type="match status" value="1"/>
</dbReference>
<dbReference type="Pfam" id="PF00071">
    <property type="entry name" value="Ras"/>
    <property type="match status" value="1"/>
</dbReference>
<dbReference type="OrthoDB" id="9989112at2759"/>
<dbReference type="FunFam" id="3.40.50.300:FF:001447">
    <property type="entry name" value="Ras-related protein Rab-1B"/>
    <property type="match status" value="1"/>
</dbReference>
<organism evidence="3 4">
    <name type="scientific">Jaminaea rosea</name>
    <dbReference type="NCBI Taxonomy" id="1569628"/>
    <lineage>
        <taxon>Eukaryota</taxon>
        <taxon>Fungi</taxon>
        <taxon>Dikarya</taxon>
        <taxon>Basidiomycota</taxon>
        <taxon>Ustilaginomycotina</taxon>
        <taxon>Exobasidiomycetes</taxon>
        <taxon>Microstromatales</taxon>
        <taxon>Microstromatales incertae sedis</taxon>
        <taxon>Jaminaea</taxon>
    </lineage>
</organism>
<keyword evidence="4" id="KW-1185">Reference proteome</keyword>
<dbReference type="PANTHER" id="PTHR47979">
    <property type="entry name" value="DRAB11-RELATED"/>
    <property type="match status" value="1"/>
</dbReference>
<gene>
    <name evidence="3" type="ORF">BDZ90DRAFT_278087</name>
</gene>
<dbReference type="Proteomes" id="UP000245884">
    <property type="component" value="Unassembled WGS sequence"/>
</dbReference>
<evidence type="ECO:0000256" key="2">
    <source>
        <dbReference type="SAM" id="MobiDB-lite"/>
    </source>
</evidence>
<dbReference type="InterPro" id="IPR050209">
    <property type="entry name" value="Rab_GTPases_membrane_traffic"/>
</dbReference>
<evidence type="ECO:0000256" key="1">
    <source>
        <dbReference type="ARBA" id="ARBA00006270"/>
    </source>
</evidence>
<dbReference type="Gene3D" id="3.40.50.300">
    <property type="entry name" value="P-loop containing nucleotide triphosphate hydrolases"/>
    <property type="match status" value="1"/>
</dbReference>
<sequence length="299" mass="31293">MARNGKQKAAAAAADEAGHYEWDYLCKFILIGDSAVGKSALLLRITDDRFLAEEAEPTVGVEFGSVTIPLAASTSSQSTTKSSSPASASASSSSSPIPERVKIQIWDTAGSEAFRGITRSYFRGAAGCLVVYDVTHRPSYDSCRTWLKDVREHAEEDACIVLVGNRADLVEGEDGEGRRKVKKEEAEKWADEQGILFIETSAKTGQNVHGAFEKCVTEIHRRFTAAQKALQEAGKPGQAAAAAAGAPATVETRGANLLKSRIPPGGEHGSGSGGSDGGTISLDAAGVRGAVGKGCCCVM</sequence>
<dbReference type="SMART" id="SM00174">
    <property type="entry name" value="RHO"/>
    <property type="match status" value="1"/>
</dbReference>
<dbReference type="InterPro" id="IPR027417">
    <property type="entry name" value="P-loop_NTPase"/>
</dbReference>
<dbReference type="InterPro" id="IPR005225">
    <property type="entry name" value="Small_GTP-bd"/>
</dbReference>
<dbReference type="PRINTS" id="PR00449">
    <property type="entry name" value="RASTRNSFRMNG"/>
</dbReference>
<feature type="region of interest" description="Disordered" evidence="2">
    <location>
        <begin position="258"/>
        <end position="277"/>
    </location>
</feature>
<dbReference type="GeneID" id="37030882"/>
<dbReference type="STRING" id="1569628.A0A316UX02"/>
<feature type="region of interest" description="Disordered" evidence="2">
    <location>
        <begin position="74"/>
        <end position="95"/>
    </location>
</feature>
<dbReference type="PROSITE" id="PS51421">
    <property type="entry name" value="RAS"/>
    <property type="match status" value="1"/>
</dbReference>
<dbReference type="SUPFAM" id="SSF52540">
    <property type="entry name" value="P-loop containing nucleoside triphosphate hydrolases"/>
    <property type="match status" value="1"/>
</dbReference>
<accession>A0A316UX02</accession>
<dbReference type="InterPro" id="IPR001806">
    <property type="entry name" value="Small_GTPase"/>
</dbReference>
<protein>
    <submittedName>
        <fullName evidence="3">Ras-domain-containing protein</fullName>
    </submittedName>
</protein>